<evidence type="ECO:0000313" key="2">
    <source>
        <dbReference type="Proteomes" id="UP001139150"/>
    </source>
</evidence>
<dbReference type="CDD" id="cd11532">
    <property type="entry name" value="NTP-PPase_COG4997"/>
    <property type="match status" value="1"/>
</dbReference>
<name>A0A9X2I5Q9_9BACI</name>
<keyword evidence="2" id="KW-1185">Reference proteome</keyword>
<protein>
    <submittedName>
        <fullName evidence="1">Nucleoside triphosphate pyrophosphohydrolase</fullName>
    </submittedName>
</protein>
<gene>
    <name evidence="1" type="ORF">MF646_16760</name>
</gene>
<accession>A0A9X2I5Q9</accession>
<sequence length="108" mass="12841">MPTYNKLVRDRIPEVIEKSGKKFRTEILDANTYEKELRVKLKEEMDELLQAESIEARVEEMADLLEVLYSLSRHDGVEPEEIERVRQRKYDERGGFQEKILLIDVEDD</sequence>
<dbReference type="EMBL" id="JAKRYL010000019">
    <property type="protein sequence ID" value="MCL7748776.1"/>
    <property type="molecule type" value="Genomic_DNA"/>
</dbReference>
<dbReference type="Proteomes" id="UP001139150">
    <property type="component" value="Unassembled WGS sequence"/>
</dbReference>
<dbReference type="AlphaFoldDB" id="A0A9X2I5Q9"/>
<proteinExistence type="predicted"/>
<dbReference type="InterPro" id="IPR038735">
    <property type="entry name" value="MSMEG_1276-like_NTP-PPase_dom"/>
</dbReference>
<evidence type="ECO:0000313" key="1">
    <source>
        <dbReference type="EMBL" id="MCL7748776.1"/>
    </source>
</evidence>
<dbReference type="RefSeq" id="WP_250097665.1">
    <property type="nucleotide sequence ID" value="NZ_JAKRYL010000019.1"/>
</dbReference>
<reference evidence="1" key="1">
    <citation type="submission" date="2022-02" db="EMBL/GenBank/DDBJ databases">
        <title>Halalkalibacter sp. nov. isolated from Lonar Lake, India.</title>
        <authorList>
            <person name="Joshi A."/>
            <person name="Thite S."/>
            <person name="Lodha T."/>
        </authorList>
    </citation>
    <scope>NUCLEOTIDE SEQUENCE</scope>
    <source>
        <strain evidence="1">MEB205</strain>
    </source>
</reference>
<organism evidence="1 2">
    <name type="scientific">Halalkalibacter alkaliphilus</name>
    <dbReference type="NCBI Taxonomy" id="2917993"/>
    <lineage>
        <taxon>Bacteria</taxon>
        <taxon>Bacillati</taxon>
        <taxon>Bacillota</taxon>
        <taxon>Bacilli</taxon>
        <taxon>Bacillales</taxon>
        <taxon>Bacillaceae</taxon>
        <taxon>Halalkalibacter</taxon>
    </lineage>
</organism>
<dbReference type="Pfam" id="PF01503">
    <property type="entry name" value="PRA-PH"/>
    <property type="match status" value="1"/>
</dbReference>
<comment type="caution">
    <text evidence="1">The sequence shown here is derived from an EMBL/GenBank/DDBJ whole genome shotgun (WGS) entry which is preliminary data.</text>
</comment>
<dbReference type="InterPro" id="IPR021130">
    <property type="entry name" value="PRib-ATP_PPHydrolase-like"/>
</dbReference>
<dbReference type="SUPFAM" id="SSF101386">
    <property type="entry name" value="all-alpha NTP pyrophosphatases"/>
    <property type="match status" value="1"/>
</dbReference>